<reference evidence="3 4" key="1">
    <citation type="submission" date="2019-06" db="EMBL/GenBank/DDBJ databases">
        <authorList>
            <person name="Rodrigo-Torres L."/>
            <person name="Arahal R. D."/>
            <person name="Lucena T."/>
        </authorList>
    </citation>
    <scope>NUCLEOTIDE SEQUENCE [LARGE SCALE GENOMIC DNA]</scope>
    <source>
        <strain evidence="3 4">SW08-7</strain>
    </source>
</reference>
<evidence type="ECO:0000313" key="2">
    <source>
        <dbReference type="EMBL" id="GJD59620.1"/>
    </source>
</evidence>
<organism evidence="3 4">
    <name type="scientific">Methylobacterium dankookense</name>
    <dbReference type="NCBI Taxonomy" id="560405"/>
    <lineage>
        <taxon>Bacteria</taxon>
        <taxon>Pseudomonadati</taxon>
        <taxon>Pseudomonadota</taxon>
        <taxon>Alphaproteobacteria</taxon>
        <taxon>Hyphomicrobiales</taxon>
        <taxon>Methylobacteriaceae</taxon>
        <taxon>Methylobacterium</taxon>
    </lineage>
</organism>
<dbReference type="Proteomes" id="UP001055303">
    <property type="component" value="Unassembled WGS sequence"/>
</dbReference>
<name>A0A564G5Y0_9HYPH</name>
<reference evidence="2" key="3">
    <citation type="submission" date="2021-08" db="EMBL/GenBank/DDBJ databases">
        <authorList>
            <person name="Tani A."/>
            <person name="Ola A."/>
            <person name="Ogura Y."/>
            <person name="Katsura K."/>
            <person name="Hayashi T."/>
        </authorList>
    </citation>
    <scope>NUCLEOTIDE SEQUENCE</scope>
    <source>
        <strain evidence="2">DSM 22415</strain>
    </source>
</reference>
<keyword evidence="5" id="KW-1185">Reference proteome</keyword>
<accession>A0A564G5Y0</accession>
<sequence>MGTENATETKAPAETKTQPAAPKNKPVEAAREGERTLDDTTPLDGVAAAPQACAPDVCELDDRGSKWAGMTNYECPRCAFATVSEDTARSRNPKLA</sequence>
<proteinExistence type="predicted"/>
<evidence type="ECO:0000313" key="4">
    <source>
        <dbReference type="Proteomes" id="UP000401717"/>
    </source>
</evidence>
<gene>
    <name evidence="2" type="ORF">IFDJLNFL_5549</name>
    <name evidence="3" type="ORF">MTDSW087_05688</name>
</gene>
<dbReference type="OrthoDB" id="9982687at2"/>
<dbReference type="EMBL" id="BPQI01000232">
    <property type="protein sequence ID" value="GJD59620.1"/>
    <property type="molecule type" value="Genomic_DNA"/>
</dbReference>
<feature type="compositionally biased region" description="Basic and acidic residues" evidence="1">
    <location>
        <begin position="25"/>
        <end position="38"/>
    </location>
</feature>
<evidence type="ECO:0000256" key="1">
    <source>
        <dbReference type="SAM" id="MobiDB-lite"/>
    </source>
</evidence>
<feature type="compositionally biased region" description="Low complexity" evidence="1">
    <location>
        <begin position="1"/>
        <end position="17"/>
    </location>
</feature>
<dbReference type="AlphaFoldDB" id="A0A564G5Y0"/>
<evidence type="ECO:0000313" key="5">
    <source>
        <dbReference type="Proteomes" id="UP001055303"/>
    </source>
</evidence>
<feature type="region of interest" description="Disordered" evidence="1">
    <location>
        <begin position="1"/>
        <end position="48"/>
    </location>
</feature>
<dbReference type="RefSeq" id="WP_144768975.1">
    <property type="nucleotide sequence ID" value="NZ_BPQI01000232.1"/>
</dbReference>
<evidence type="ECO:0000313" key="3">
    <source>
        <dbReference type="EMBL" id="VUF15939.1"/>
    </source>
</evidence>
<dbReference type="EMBL" id="CABFVH010000080">
    <property type="protein sequence ID" value="VUF15939.1"/>
    <property type="molecule type" value="Genomic_DNA"/>
</dbReference>
<reference evidence="2" key="2">
    <citation type="journal article" date="2021" name="Front. Microbiol.">
        <title>Comprehensive Comparative Genomics and Phenotyping of Methylobacterium Species.</title>
        <authorList>
            <person name="Alessa O."/>
            <person name="Ogura Y."/>
            <person name="Fujitani Y."/>
            <person name="Takami H."/>
            <person name="Hayashi T."/>
            <person name="Sahin N."/>
            <person name="Tani A."/>
        </authorList>
    </citation>
    <scope>NUCLEOTIDE SEQUENCE</scope>
    <source>
        <strain evidence="2">DSM 22415</strain>
    </source>
</reference>
<protein>
    <submittedName>
        <fullName evidence="3">Uncharacterized protein</fullName>
    </submittedName>
</protein>
<dbReference type="Proteomes" id="UP000401717">
    <property type="component" value="Unassembled WGS sequence"/>
</dbReference>